<dbReference type="PANTHER" id="PTHR11649:SF13">
    <property type="entry name" value="ENGB-TYPE G DOMAIN-CONTAINING PROTEIN"/>
    <property type="match status" value="1"/>
</dbReference>
<keyword evidence="13" id="KW-1185">Reference proteome</keyword>
<evidence type="ECO:0000259" key="11">
    <source>
        <dbReference type="PROSITE" id="PS51706"/>
    </source>
</evidence>
<dbReference type="CDD" id="cd01876">
    <property type="entry name" value="YihA_EngB"/>
    <property type="match status" value="1"/>
</dbReference>
<dbReference type="InterPro" id="IPR030393">
    <property type="entry name" value="G_ENGB_dom"/>
</dbReference>
<dbReference type="PANTHER" id="PTHR11649">
    <property type="entry name" value="MSS1/TRME-RELATED GTP-BINDING PROTEIN"/>
    <property type="match status" value="1"/>
</dbReference>
<dbReference type="GO" id="GO:0000917">
    <property type="term" value="P:division septum assembly"/>
    <property type="evidence" value="ECO:0007669"/>
    <property type="project" value="UniProtKB-KW"/>
</dbReference>
<dbReference type="EMBL" id="FXTN01000005">
    <property type="protein sequence ID" value="SMO67575.1"/>
    <property type="molecule type" value="Genomic_DNA"/>
</dbReference>
<evidence type="ECO:0000256" key="7">
    <source>
        <dbReference type="ARBA" id="ARBA00023134"/>
    </source>
</evidence>
<dbReference type="PROSITE" id="PS51706">
    <property type="entry name" value="G_ENGB"/>
    <property type="match status" value="1"/>
</dbReference>
<evidence type="ECO:0000256" key="10">
    <source>
        <dbReference type="HAMAP-Rule" id="MF_00321"/>
    </source>
</evidence>
<dbReference type="GO" id="GO:0046872">
    <property type="term" value="F:metal ion binding"/>
    <property type="evidence" value="ECO:0007669"/>
    <property type="project" value="UniProtKB-KW"/>
</dbReference>
<dbReference type="OrthoDB" id="9804921at2"/>
<evidence type="ECO:0000256" key="8">
    <source>
        <dbReference type="ARBA" id="ARBA00023210"/>
    </source>
</evidence>
<dbReference type="FunFam" id="3.40.50.300:FF:000098">
    <property type="entry name" value="Probable GTP-binding protein EngB"/>
    <property type="match status" value="1"/>
</dbReference>
<keyword evidence="6" id="KW-0460">Magnesium</keyword>
<dbReference type="InterPro" id="IPR027417">
    <property type="entry name" value="P-loop_NTPase"/>
</dbReference>
<evidence type="ECO:0000256" key="5">
    <source>
        <dbReference type="ARBA" id="ARBA00022741"/>
    </source>
</evidence>
<dbReference type="InterPro" id="IPR019987">
    <property type="entry name" value="GTP-bd_ribosome_bio_YsxC"/>
</dbReference>
<evidence type="ECO:0000256" key="1">
    <source>
        <dbReference type="ARBA" id="ARBA00001946"/>
    </source>
</evidence>
<proteinExistence type="inferred from homology"/>
<protein>
    <recommendedName>
        <fullName evidence="10">Probable GTP-binding protein EngB</fullName>
    </recommendedName>
</protein>
<comment type="function">
    <text evidence="10">Necessary for normal cell division and for the maintenance of normal septation.</text>
</comment>
<keyword evidence="7 10" id="KW-0342">GTP-binding</keyword>
<dbReference type="HAMAP" id="MF_00321">
    <property type="entry name" value="GTPase_EngB"/>
    <property type="match status" value="1"/>
</dbReference>
<dbReference type="Proteomes" id="UP000320300">
    <property type="component" value="Unassembled WGS sequence"/>
</dbReference>
<keyword evidence="5 10" id="KW-0547">Nucleotide-binding</keyword>
<keyword evidence="9 10" id="KW-0131">Cell cycle</keyword>
<name>A0A521D7K6_9SPHI</name>
<keyword evidence="4" id="KW-0479">Metal-binding</keyword>
<evidence type="ECO:0000313" key="12">
    <source>
        <dbReference type="EMBL" id="SMO67575.1"/>
    </source>
</evidence>
<dbReference type="AlphaFoldDB" id="A0A521D7K6"/>
<evidence type="ECO:0000256" key="6">
    <source>
        <dbReference type="ARBA" id="ARBA00022842"/>
    </source>
</evidence>
<dbReference type="NCBIfam" id="TIGR03598">
    <property type="entry name" value="GTPase_YsxC"/>
    <property type="match status" value="1"/>
</dbReference>
<evidence type="ECO:0000313" key="13">
    <source>
        <dbReference type="Proteomes" id="UP000320300"/>
    </source>
</evidence>
<feature type="domain" description="EngB-type G" evidence="11">
    <location>
        <begin position="22"/>
        <end position="197"/>
    </location>
</feature>
<dbReference type="SUPFAM" id="SSF52540">
    <property type="entry name" value="P-loop containing nucleoside triphosphate hydrolases"/>
    <property type="match status" value="1"/>
</dbReference>
<dbReference type="InterPro" id="IPR006073">
    <property type="entry name" value="GTP-bd"/>
</dbReference>
<comment type="similarity">
    <text evidence="2 10">Belongs to the TRAFAC class TrmE-Era-EngA-EngB-Septin-like GTPase superfamily. EngB GTPase family.</text>
</comment>
<dbReference type="Pfam" id="PF01926">
    <property type="entry name" value="MMR_HSR1"/>
    <property type="match status" value="1"/>
</dbReference>
<comment type="cofactor">
    <cofactor evidence="1">
        <name>Mg(2+)</name>
        <dbReference type="ChEBI" id="CHEBI:18420"/>
    </cofactor>
</comment>
<evidence type="ECO:0000256" key="2">
    <source>
        <dbReference type="ARBA" id="ARBA00009638"/>
    </source>
</evidence>
<keyword evidence="3 10" id="KW-0132">Cell division</keyword>
<sequence>MIIKSATFICSNTKISALPVANMPEYAFIGRSNVGKSSLINMLVNQHGLAKTSQKPGKTQLINHFLVNEKWYIVDLPGYGYAKVSKNSRENWEKFIRNYIIKRESLQCVFVLIDSRLPPQKIDIEFCCWMGEIQIPFVLAFTKADKQSSAKTSQNIALFKKELSGWFEEIPPVFATSAEKIQGRDEILNFIEQTNLDFAMPILTPREDI</sequence>
<dbReference type="Gene3D" id="3.40.50.300">
    <property type="entry name" value="P-loop containing nucleotide triphosphate hydrolases"/>
    <property type="match status" value="1"/>
</dbReference>
<dbReference type="RefSeq" id="WP_142528197.1">
    <property type="nucleotide sequence ID" value="NZ_CBCSJO010000005.1"/>
</dbReference>
<organism evidence="12 13">
    <name type="scientific">Pedobacter westerhofensis</name>
    <dbReference type="NCBI Taxonomy" id="425512"/>
    <lineage>
        <taxon>Bacteria</taxon>
        <taxon>Pseudomonadati</taxon>
        <taxon>Bacteroidota</taxon>
        <taxon>Sphingobacteriia</taxon>
        <taxon>Sphingobacteriales</taxon>
        <taxon>Sphingobacteriaceae</taxon>
        <taxon>Pedobacter</taxon>
    </lineage>
</organism>
<evidence type="ECO:0000256" key="3">
    <source>
        <dbReference type="ARBA" id="ARBA00022618"/>
    </source>
</evidence>
<accession>A0A521D7K6</accession>
<reference evidence="12 13" key="1">
    <citation type="submission" date="2017-05" db="EMBL/GenBank/DDBJ databases">
        <authorList>
            <person name="Varghese N."/>
            <person name="Submissions S."/>
        </authorList>
    </citation>
    <scope>NUCLEOTIDE SEQUENCE [LARGE SCALE GENOMIC DNA]</scope>
    <source>
        <strain evidence="12 13">DSM 19036</strain>
    </source>
</reference>
<evidence type="ECO:0000256" key="9">
    <source>
        <dbReference type="ARBA" id="ARBA00023306"/>
    </source>
</evidence>
<dbReference type="GO" id="GO:0005525">
    <property type="term" value="F:GTP binding"/>
    <property type="evidence" value="ECO:0007669"/>
    <property type="project" value="UniProtKB-UniRule"/>
</dbReference>
<keyword evidence="8 10" id="KW-0717">Septation</keyword>
<gene>
    <name evidence="10" type="primary">engB</name>
    <name evidence="12" type="ORF">SAMN06265348_10547</name>
</gene>
<evidence type="ECO:0000256" key="4">
    <source>
        <dbReference type="ARBA" id="ARBA00022723"/>
    </source>
</evidence>